<organism evidence="1 2">
    <name type="scientific">Synchytrium endobioticum</name>
    <dbReference type="NCBI Taxonomy" id="286115"/>
    <lineage>
        <taxon>Eukaryota</taxon>
        <taxon>Fungi</taxon>
        <taxon>Fungi incertae sedis</taxon>
        <taxon>Chytridiomycota</taxon>
        <taxon>Chytridiomycota incertae sedis</taxon>
        <taxon>Chytridiomycetes</taxon>
        <taxon>Synchytriales</taxon>
        <taxon>Synchytriaceae</taxon>
        <taxon>Synchytrium</taxon>
    </lineage>
</organism>
<sequence length="124" mass="14077">MDKEYCIAKGRKHIKTESTLSPDSGLSYDALGEDDYNKLVEELTTLIEGVFARKDIFSPPVVESANNDNDANRRYIDFFENDDDCDQSEHTPVDYLAQSGEQELEFSIGWPNTERGLSNNLIYS</sequence>
<reference evidence="1 2" key="1">
    <citation type="journal article" date="2019" name="Sci. Rep.">
        <title>Comparative genomics of chytrid fungi reveal insights into the obligate biotrophic and pathogenic lifestyle of Synchytrium endobioticum.</title>
        <authorList>
            <person name="van de Vossenberg B.T.L.H."/>
            <person name="Warris S."/>
            <person name="Nguyen H.D.T."/>
            <person name="van Gent-Pelzer M.P.E."/>
            <person name="Joly D.L."/>
            <person name="van de Geest H.C."/>
            <person name="Bonants P.J.M."/>
            <person name="Smith D.S."/>
            <person name="Levesque C.A."/>
            <person name="van der Lee T.A.J."/>
        </authorList>
    </citation>
    <scope>NUCLEOTIDE SEQUENCE [LARGE SCALE GENOMIC DNA]</scope>
    <source>
        <strain evidence="1 2">MB42</strain>
    </source>
</reference>
<dbReference type="VEuPathDB" id="FungiDB:SeMB42_g07347"/>
<accession>A0A507C474</accession>
<proteinExistence type="predicted"/>
<evidence type="ECO:0000313" key="1">
    <source>
        <dbReference type="EMBL" id="TPX34271.1"/>
    </source>
</evidence>
<comment type="caution">
    <text evidence="1">The sequence shown here is derived from an EMBL/GenBank/DDBJ whole genome shotgun (WGS) entry which is preliminary data.</text>
</comment>
<name>A0A507C474_9FUNG</name>
<dbReference type="AlphaFoldDB" id="A0A507C474"/>
<keyword evidence="2" id="KW-1185">Reference proteome</keyword>
<protein>
    <submittedName>
        <fullName evidence="1">Uncharacterized protein</fullName>
    </submittedName>
</protein>
<evidence type="ECO:0000313" key="2">
    <source>
        <dbReference type="Proteomes" id="UP000317494"/>
    </source>
</evidence>
<gene>
    <name evidence="1" type="ORF">SeMB42_g07347</name>
</gene>
<dbReference type="EMBL" id="QEAN01000505">
    <property type="protein sequence ID" value="TPX34271.1"/>
    <property type="molecule type" value="Genomic_DNA"/>
</dbReference>
<dbReference type="Proteomes" id="UP000317494">
    <property type="component" value="Unassembled WGS sequence"/>
</dbReference>